<comment type="cofactor">
    <cofactor evidence="1">
        <name>Zn(2+)</name>
        <dbReference type="ChEBI" id="CHEBI:29105"/>
    </cofactor>
</comment>
<dbReference type="AlphaFoldDB" id="A0AA37SNA6"/>
<sequence>MHVFIIVFCNFTTNIFLKQPNLTMKRITATFVMFIICFATNFSTAQDLKLPEGVTAGPSVEGISEFQLENGLKVLLFPDQSKPTITVNITYMVGSRHESYGETGMAHLLEHLVFKGTPDHPDIPAELTEHGARPNGTTWYDRTNYYETFSATEENLKWALDLESDRMVNSFIAKKDLDSEMTVVRNEFEMGENSPSSILLERVISTAYLWHNYGNSTIGARADLENVPIERLQNFYKKYYQPDNAILLVAGKFDPQTTLEMIEDYFGDIPRPERSLYPTYTKEPTQDGERSVVLRRVGDVQVVSVAYHTPPGPHSDYAALSVIDELLTDEPSGRLYKALVETKKAPYVWSFAPALKEGGFIYINADVRKENSLDSAEAIMLKTLDGLTTSPPTEEEIERAKSKILKNWNLAYNNSDRIGLGLSEYLAQGDWRLLFLYRDRVEAVSTEDVVRVAKKYFVPSNRTIGRFIPTQNPVRADIPDAPPVRDIVEGYKGKEAISEGEAFDPSPANIDGRTKKGELNSGAKYSLLTKENRGDAVNAVVTLRFGTPKTLAGKSTIGQLTASMLDKGTKTMTRQEIQDKLDALEGRISVFGNSSQASARVETTNKNLSEVMKMMNDILKNPSFSEEEFSKLKEERLAGLEEQLSDPQSLAQNKLRRSLSDYPKSDVRYVMTLEEEIASIKETTLEDVKAFYNDYYGASEATISVVGDFDEGQVMKDIETYFGSWENPNKYVRISNPYKANKPASIEINTPDKANSMFFAGMNMPVGDTHPDYASLLIGNYILGGGFLNSRLATRIRVQDGLSYGVGSFLQASSMDESGMFGAYAISAPENSEKVLAAFKEEVNRAIKDGFTAEELEAARGGWIQGQSVSRSQDRELVGALANNLRTDREMKWSQELEDKIMSLSVEEVNKALAKHIDVDKITYIRAGDFEKVKKNIKP</sequence>
<evidence type="ECO:0000313" key="6">
    <source>
        <dbReference type="EMBL" id="GLR16892.1"/>
    </source>
</evidence>
<evidence type="ECO:0000259" key="5">
    <source>
        <dbReference type="Pfam" id="PF05193"/>
    </source>
</evidence>
<gene>
    <name evidence="6" type="ORF">GCM10007940_15070</name>
</gene>
<dbReference type="GO" id="GO:0006508">
    <property type="term" value="P:proteolysis"/>
    <property type="evidence" value="ECO:0007669"/>
    <property type="project" value="InterPro"/>
</dbReference>
<keyword evidence="7" id="KW-1185">Reference proteome</keyword>
<name>A0AA37SNA6_9BACT</name>
<feature type="domain" description="Peptidase M16 C-terminal" evidence="5">
    <location>
        <begin position="228"/>
        <end position="403"/>
    </location>
</feature>
<comment type="caution">
    <text evidence="6">The sequence shown here is derived from an EMBL/GenBank/DDBJ whole genome shotgun (WGS) entry which is preliminary data.</text>
</comment>
<accession>A0AA37SNA6</accession>
<evidence type="ECO:0000256" key="1">
    <source>
        <dbReference type="ARBA" id="ARBA00001947"/>
    </source>
</evidence>
<dbReference type="InterPro" id="IPR050361">
    <property type="entry name" value="MPP/UQCRC_Complex"/>
</dbReference>
<organism evidence="6 7">
    <name type="scientific">Portibacter lacus</name>
    <dbReference type="NCBI Taxonomy" id="1099794"/>
    <lineage>
        <taxon>Bacteria</taxon>
        <taxon>Pseudomonadati</taxon>
        <taxon>Bacteroidota</taxon>
        <taxon>Saprospiria</taxon>
        <taxon>Saprospirales</taxon>
        <taxon>Haliscomenobacteraceae</taxon>
        <taxon>Portibacter</taxon>
    </lineage>
</organism>
<dbReference type="Proteomes" id="UP001156666">
    <property type="component" value="Unassembled WGS sequence"/>
</dbReference>
<dbReference type="InterPro" id="IPR011765">
    <property type="entry name" value="Pept_M16_N"/>
</dbReference>
<dbReference type="PROSITE" id="PS00143">
    <property type="entry name" value="INSULINASE"/>
    <property type="match status" value="1"/>
</dbReference>
<evidence type="ECO:0000259" key="4">
    <source>
        <dbReference type="Pfam" id="PF00675"/>
    </source>
</evidence>
<reference evidence="6" key="2">
    <citation type="submission" date="2023-01" db="EMBL/GenBank/DDBJ databases">
        <title>Draft genome sequence of Portibacter lacus strain NBRC 108769.</title>
        <authorList>
            <person name="Sun Q."/>
            <person name="Mori K."/>
        </authorList>
    </citation>
    <scope>NUCLEOTIDE SEQUENCE</scope>
    <source>
        <strain evidence="6">NBRC 108769</strain>
    </source>
</reference>
<dbReference type="InterPro" id="IPR001431">
    <property type="entry name" value="Pept_M16_Zn_BS"/>
</dbReference>
<dbReference type="Pfam" id="PF00675">
    <property type="entry name" value="Peptidase_M16"/>
    <property type="match status" value="2"/>
</dbReference>
<protein>
    <submittedName>
        <fullName evidence="6">Peptidase M16</fullName>
    </submittedName>
</protein>
<dbReference type="GO" id="GO:0046872">
    <property type="term" value="F:metal ion binding"/>
    <property type="evidence" value="ECO:0007669"/>
    <property type="project" value="InterPro"/>
</dbReference>
<dbReference type="InterPro" id="IPR007863">
    <property type="entry name" value="Peptidase_M16_C"/>
</dbReference>
<dbReference type="InterPro" id="IPR011249">
    <property type="entry name" value="Metalloenz_LuxS/M16"/>
</dbReference>
<evidence type="ECO:0000256" key="3">
    <source>
        <dbReference type="RuleBase" id="RU004447"/>
    </source>
</evidence>
<proteinExistence type="inferred from homology"/>
<dbReference type="PANTHER" id="PTHR11851">
    <property type="entry name" value="METALLOPROTEASE"/>
    <property type="match status" value="1"/>
</dbReference>
<dbReference type="PANTHER" id="PTHR11851:SF49">
    <property type="entry name" value="MITOCHONDRIAL-PROCESSING PEPTIDASE SUBUNIT ALPHA"/>
    <property type="match status" value="1"/>
</dbReference>
<dbReference type="EMBL" id="BSOH01000007">
    <property type="protein sequence ID" value="GLR16892.1"/>
    <property type="molecule type" value="Genomic_DNA"/>
</dbReference>
<dbReference type="Gene3D" id="3.30.830.10">
    <property type="entry name" value="Metalloenzyme, LuxS/M16 peptidase-like"/>
    <property type="match status" value="4"/>
</dbReference>
<dbReference type="Pfam" id="PF05193">
    <property type="entry name" value="Peptidase_M16_C"/>
    <property type="match status" value="2"/>
</dbReference>
<reference evidence="6" key="1">
    <citation type="journal article" date="2014" name="Int. J. Syst. Evol. Microbiol.">
        <title>Complete genome sequence of Corynebacterium casei LMG S-19264T (=DSM 44701T), isolated from a smear-ripened cheese.</title>
        <authorList>
            <consortium name="US DOE Joint Genome Institute (JGI-PGF)"/>
            <person name="Walter F."/>
            <person name="Albersmeier A."/>
            <person name="Kalinowski J."/>
            <person name="Ruckert C."/>
        </authorList>
    </citation>
    <scope>NUCLEOTIDE SEQUENCE</scope>
    <source>
        <strain evidence="6">NBRC 108769</strain>
    </source>
</reference>
<evidence type="ECO:0000256" key="2">
    <source>
        <dbReference type="ARBA" id="ARBA00007261"/>
    </source>
</evidence>
<feature type="domain" description="Peptidase M16 N-terminal" evidence="4">
    <location>
        <begin position="74"/>
        <end position="220"/>
    </location>
</feature>
<evidence type="ECO:0000313" key="7">
    <source>
        <dbReference type="Proteomes" id="UP001156666"/>
    </source>
</evidence>
<comment type="similarity">
    <text evidence="2 3">Belongs to the peptidase M16 family.</text>
</comment>
<dbReference type="SUPFAM" id="SSF63411">
    <property type="entry name" value="LuxS/MPP-like metallohydrolase"/>
    <property type="match status" value="4"/>
</dbReference>
<feature type="domain" description="Peptidase M16 N-terminal" evidence="4">
    <location>
        <begin position="562"/>
        <end position="655"/>
    </location>
</feature>
<dbReference type="GO" id="GO:0004222">
    <property type="term" value="F:metalloendopeptidase activity"/>
    <property type="evidence" value="ECO:0007669"/>
    <property type="project" value="InterPro"/>
</dbReference>
<feature type="domain" description="Peptidase M16 C-terminal" evidence="5">
    <location>
        <begin position="684"/>
        <end position="860"/>
    </location>
</feature>